<evidence type="ECO:0000259" key="2">
    <source>
        <dbReference type="SMART" id="SM00822"/>
    </source>
</evidence>
<keyword evidence="3" id="KW-0560">Oxidoreductase</keyword>
<dbReference type="STRING" id="442562.Rumeso_02209"/>
<accession>A0A017HNX6</accession>
<dbReference type="PROSITE" id="PS00061">
    <property type="entry name" value="ADH_SHORT"/>
    <property type="match status" value="1"/>
</dbReference>
<dbReference type="FunFam" id="3.40.50.720:FF:000084">
    <property type="entry name" value="Short-chain dehydrogenase reductase"/>
    <property type="match status" value="1"/>
</dbReference>
<dbReference type="NCBIfam" id="NF005469">
    <property type="entry name" value="PRK07063.1"/>
    <property type="match status" value="1"/>
</dbReference>
<evidence type="ECO:0000256" key="1">
    <source>
        <dbReference type="ARBA" id="ARBA00006484"/>
    </source>
</evidence>
<comment type="similarity">
    <text evidence="1">Belongs to the short-chain dehydrogenases/reductases (SDR) family.</text>
</comment>
<proteinExistence type="inferred from homology"/>
<dbReference type="SMART" id="SM00822">
    <property type="entry name" value="PKS_KR"/>
    <property type="match status" value="1"/>
</dbReference>
<keyword evidence="4" id="KW-1185">Reference proteome</keyword>
<sequence>MDRLKGKVALVTGAARGIGAAIARRFAEEGATVVLADLDGAEDEARDIAEATGATTLALPCDVADPASVAAMHEAAVARVGVIDVLVNNAGINVFREPLKVTDEDWRRCMAVDLEGAWHCSRVVLPGMLAKRHGSIVNIISNHAFTVIRGTFPYPVAKHALLGMTRALGLEYAGQGVTVNAISPGYTETPAVAAYFASQPDPEGFRAGVEAKQPPGRLCRPEEVAAVAVLLASDEARFIVGENIVIDGGVSIRMYE</sequence>
<dbReference type="EC" id="1.1.1.100" evidence="3"/>
<dbReference type="PANTHER" id="PTHR42879:SF2">
    <property type="entry name" value="3-OXOACYL-[ACYL-CARRIER-PROTEIN] REDUCTASE FABG"/>
    <property type="match status" value="1"/>
</dbReference>
<dbReference type="PRINTS" id="PR00080">
    <property type="entry name" value="SDRFAMILY"/>
</dbReference>
<dbReference type="GO" id="GO:0032787">
    <property type="term" value="P:monocarboxylic acid metabolic process"/>
    <property type="evidence" value="ECO:0007669"/>
    <property type="project" value="UniProtKB-ARBA"/>
</dbReference>
<dbReference type="InterPro" id="IPR020904">
    <property type="entry name" value="Sc_DH/Rdtase_CS"/>
</dbReference>
<gene>
    <name evidence="3" type="ORF">Rumeso_02209</name>
</gene>
<evidence type="ECO:0000313" key="3">
    <source>
        <dbReference type="EMBL" id="EYD76202.1"/>
    </source>
</evidence>
<dbReference type="InterPro" id="IPR002347">
    <property type="entry name" value="SDR_fam"/>
</dbReference>
<organism evidence="3 4">
    <name type="scientific">Rubellimicrobium mesophilum DSM 19309</name>
    <dbReference type="NCBI Taxonomy" id="442562"/>
    <lineage>
        <taxon>Bacteria</taxon>
        <taxon>Pseudomonadati</taxon>
        <taxon>Pseudomonadota</taxon>
        <taxon>Alphaproteobacteria</taxon>
        <taxon>Rhodobacterales</taxon>
        <taxon>Roseobacteraceae</taxon>
        <taxon>Rubellimicrobium</taxon>
    </lineage>
</organism>
<dbReference type="RefSeq" id="WP_037282120.1">
    <property type="nucleotide sequence ID" value="NZ_KK088602.1"/>
</dbReference>
<dbReference type="CDD" id="cd05233">
    <property type="entry name" value="SDR_c"/>
    <property type="match status" value="1"/>
</dbReference>
<protein>
    <submittedName>
        <fullName evidence="3">3-oxoacyl-[acyl-carrier protein] reductase</fullName>
        <ecNumber evidence="3">1.1.1.100</ecNumber>
    </submittedName>
</protein>
<dbReference type="InterPro" id="IPR036291">
    <property type="entry name" value="NAD(P)-bd_dom_sf"/>
</dbReference>
<evidence type="ECO:0000313" key="4">
    <source>
        <dbReference type="Proteomes" id="UP000019666"/>
    </source>
</evidence>
<dbReference type="InterPro" id="IPR057326">
    <property type="entry name" value="KR_dom"/>
</dbReference>
<dbReference type="Pfam" id="PF13561">
    <property type="entry name" value="adh_short_C2"/>
    <property type="match status" value="1"/>
</dbReference>
<dbReference type="OrthoDB" id="9789398at2"/>
<dbReference type="PANTHER" id="PTHR42879">
    <property type="entry name" value="3-OXOACYL-(ACYL-CARRIER-PROTEIN) REDUCTASE"/>
    <property type="match status" value="1"/>
</dbReference>
<dbReference type="SUPFAM" id="SSF51735">
    <property type="entry name" value="NAD(P)-binding Rossmann-fold domains"/>
    <property type="match status" value="1"/>
</dbReference>
<dbReference type="Gene3D" id="3.40.50.720">
    <property type="entry name" value="NAD(P)-binding Rossmann-like Domain"/>
    <property type="match status" value="1"/>
</dbReference>
<dbReference type="GO" id="GO:0004316">
    <property type="term" value="F:3-oxoacyl-[acyl-carrier-protein] reductase (NADPH) activity"/>
    <property type="evidence" value="ECO:0007669"/>
    <property type="project" value="UniProtKB-EC"/>
</dbReference>
<comment type="caution">
    <text evidence="3">The sequence shown here is derived from an EMBL/GenBank/DDBJ whole genome shotgun (WGS) entry which is preliminary data.</text>
</comment>
<reference evidence="3 4" key="1">
    <citation type="submission" date="2013-02" db="EMBL/GenBank/DDBJ databases">
        <authorList>
            <person name="Fiebig A."/>
            <person name="Goeker M."/>
            <person name="Klenk H.-P.P."/>
        </authorList>
    </citation>
    <scope>NUCLEOTIDE SEQUENCE [LARGE SCALE GENOMIC DNA]</scope>
    <source>
        <strain evidence="3 4">DSM 19309</strain>
    </source>
</reference>
<name>A0A017HNX6_9RHOB</name>
<dbReference type="HOGENOM" id="CLU_010194_1_2_5"/>
<dbReference type="AlphaFoldDB" id="A0A017HNX6"/>
<dbReference type="Proteomes" id="UP000019666">
    <property type="component" value="Unassembled WGS sequence"/>
</dbReference>
<dbReference type="InterPro" id="IPR050259">
    <property type="entry name" value="SDR"/>
</dbReference>
<feature type="domain" description="Ketoreductase" evidence="2">
    <location>
        <begin position="7"/>
        <end position="151"/>
    </location>
</feature>
<dbReference type="EMBL" id="AOSK01000055">
    <property type="protein sequence ID" value="EYD76202.1"/>
    <property type="molecule type" value="Genomic_DNA"/>
</dbReference>
<dbReference type="PRINTS" id="PR00081">
    <property type="entry name" value="GDHRDH"/>
</dbReference>